<evidence type="ECO:0000313" key="2">
    <source>
        <dbReference type="Proteomes" id="UP000225316"/>
    </source>
</evidence>
<reference evidence="1 2" key="1">
    <citation type="submission" date="2016-10" db="EMBL/GenBank/DDBJ databases">
        <title>Antibacterial composition for prophylaxis and treatment of hospital infections (variants), strains of bacteriophages, used for obtaining thereof.</title>
        <authorList>
            <person name="Aleshkin A.V."/>
            <person name="Volozhantsev N.V."/>
            <person name="Verevkin V.V."/>
            <person name="Krasilnikova V.M."/>
            <person name="Myakinina V.P."/>
            <person name="Popova A.V."/>
            <person name="Svetoch E.A."/>
        </authorList>
    </citation>
    <scope>NUCLEOTIDE SEQUENCE [LARGE SCALE GENOMIC DNA]</scope>
    <source>
        <strain evidence="1 2">KPV811</strain>
    </source>
</reference>
<organism evidence="1 2">
    <name type="scientific">Klebsiella phage KPV811</name>
    <dbReference type="NCBI Taxonomy" id="1913574"/>
    <lineage>
        <taxon>Viruses</taxon>
        <taxon>Duplodnaviria</taxon>
        <taxon>Heunggongvirae</taxon>
        <taxon>Uroviricota</taxon>
        <taxon>Caudoviricetes</taxon>
        <taxon>Autographivirales</taxon>
        <taxon>Autoscriptoviridae</taxon>
        <taxon>Slopekvirinae</taxon>
        <taxon>Drulisvirus</taxon>
        <taxon>Drulisvirus KPV811</taxon>
    </lineage>
</organism>
<name>A0A1J0MHK4_9CAUD</name>
<dbReference type="Proteomes" id="UP000225316">
    <property type="component" value="Segment"/>
</dbReference>
<proteinExistence type="predicted"/>
<evidence type="ECO:0000313" key="1">
    <source>
        <dbReference type="EMBL" id="APD20656.1"/>
    </source>
</evidence>
<protein>
    <submittedName>
        <fullName evidence="1">Uncharacterized protein</fullName>
    </submittedName>
</protein>
<dbReference type="GeneID" id="54978014"/>
<dbReference type="RefSeq" id="YP_009787856.1">
    <property type="nucleotide sequence ID" value="NC_047787.1"/>
</dbReference>
<dbReference type="EMBL" id="KY000081">
    <property type="protein sequence ID" value="APD20656.1"/>
    <property type="molecule type" value="Genomic_DNA"/>
</dbReference>
<keyword evidence="2" id="KW-1185">Reference proteome</keyword>
<sequence>MQGTLLRDLDILTRAIMEYYANKSGYDITVEDIKRRDKVVPGGIRDFPDTLDEQVLALQQLWIDAEDLTTPEATAEQKQRAVEAAVELLYAA</sequence>
<accession>A0A1J0MHK4</accession>
<dbReference type="KEGG" id="vg:54978014"/>